<feature type="domain" description="EAL" evidence="3">
    <location>
        <begin position="430"/>
        <end position="683"/>
    </location>
</feature>
<dbReference type="Pfam" id="PF00563">
    <property type="entry name" value="EAL"/>
    <property type="match status" value="1"/>
</dbReference>
<dbReference type="InterPro" id="IPR000014">
    <property type="entry name" value="PAS"/>
</dbReference>
<name>A0ABV0G6Y7_9BURK</name>
<dbReference type="EMBL" id="JBDPZD010000007">
    <property type="protein sequence ID" value="MEO3693496.1"/>
    <property type="molecule type" value="Genomic_DNA"/>
</dbReference>
<evidence type="ECO:0000313" key="6">
    <source>
        <dbReference type="Proteomes" id="UP001495147"/>
    </source>
</evidence>
<dbReference type="NCBIfam" id="TIGR00254">
    <property type="entry name" value="GGDEF"/>
    <property type="match status" value="1"/>
</dbReference>
<dbReference type="SUPFAM" id="SSF55785">
    <property type="entry name" value="PYP-like sensor domain (PAS domain)"/>
    <property type="match status" value="2"/>
</dbReference>
<gene>
    <name evidence="5" type="ORF">ABDJ85_18635</name>
</gene>
<dbReference type="SMART" id="SM00091">
    <property type="entry name" value="PAS"/>
    <property type="match status" value="2"/>
</dbReference>
<dbReference type="RefSeq" id="WP_347706310.1">
    <property type="nucleotide sequence ID" value="NZ_JBDPZD010000007.1"/>
</dbReference>
<dbReference type="Pfam" id="PF00990">
    <property type="entry name" value="GGDEF"/>
    <property type="match status" value="1"/>
</dbReference>
<feature type="domain" description="GGDEF" evidence="4">
    <location>
        <begin position="289"/>
        <end position="421"/>
    </location>
</feature>
<proteinExistence type="predicted"/>
<evidence type="ECO:0000259" key="1">
    <source>
        <dbReference type="PROSITE" id="PS50112"/>
    </source>
</evidence>
<dbReference type="PROSITE" id="PS50113">
    <property type="entry name" value="PAC"/>
    <property type="match status" value="1"/>
</dbReference>
<dbReference type="InterPro" id="IPR035919">
    <property type="entry name" value="EAL_sf"/>
</dbReference>
<dbReference type="PANTHER" id="PTHR44757:SF2">
    <property type="entry name" value="BIOFILM ARCHITECTURE MAINTENANCE PROTEIN MBAA"/>
    <property type="match status" value="1"/>
</dbReference>
<dbReference type="CDD" id="cd00130">
    <property type="entry name" value="PAS"/>
    <property type="match status" value="1"/>
</dbReference>
<protein>
    <submittedName>
        <fullName evidence="5">EAL domain-containing protein</fullName>
    </submittedName>
</protein>
<dbReference type="CDD" id="cd01949">
    <property type="entry name" value="GGDEF"/>
    <property type="match status" value="1"/>
</dbReference>
<dbReference type="Gene3D" id="3.30.70.270">
    <property type="match status" value="1"/>
</dbReference>
<dbReference type="SUPFAM" id="SSF55073">
    <property type="entry name" value="Nucleotide cyclase"/>
    <property type="match status" value="1"/>
</dbReference>
<dbReference type="PROSITE" id="PS50883">
    <property type="entry name" value="EAL"/>
    <property type="match status" value="1"/>
</dbReference>
<dbReference type="SMART" id="SM00052">
    <property type="entry name" value="EAL"/>
    <property type="match status" value="1"/>
</dbReference>
<dbReference type="Proteomes" id="UP001495147">
    <property type="component" value="Unassembled WGS sequence"/>
</dbReference>
<sequence length="701" mass="77761">MTSPEPRRPGHSAAEALLDGLPEPAWLVDGQSRMVSAVNRPALRLLGLREDQVVGFAPQALCTTPEDEVFWHSAAHDPEARLRSDTVLHHSDGRPLWVSRSVSPVALPDGERFWLVLLHDQTRRRRAEAEREGLLAELRATLESTADGILVTDLSGRVRSFNRRFVQIWELPGGHLHEPGDAGLWLSLQRLLSDGDLYRRRIDALLSEPLTRSTDTLHLADGRVLEQVSLPQISRGEAIGRVFSFRDLSEKIAAHQRIEELARVDVLTGAPNRRALCDLMARQIERKGQPFALLHIDLDRFKQINDTFGASYGDRVLRDVAERLRAGFGMDDVLARLGADEFALLIENAEVREAEAAARRIEQQLAAPFSFDSLSFTVTASCGIALYPRDGDTPDVLMASAERAMHWVKESGRAGFRFDVPRRDVDLLSRMRLDHAMRQALEFGQFRLSFQPQVEVGSRRVIGAEALLRWRDPVRGEIAPADFIPLAEQSGFIVPLGDWVLREAVMQAAEWLRQGLRMPIAVNVSALQFQQPQFIEGVAAALRMAGLPPGLLELELTESVLVGDADECLRRMRALASLGVALSIDDFGTGYSSLAYLKRFPIQRLKIDRSFVQGLPGDASDAGIVNAIVQVGRALNLQVIAEGVEREAQRDFLARAGCHEFQGYLYAPPLTAAEFEERVRPRRAVEDDAPASGWLGLASTG</sequence>
<dbReference type="SUPFAM" id="SSF141868">
    <property type="entry name" value="EAL domain-like"/>
    <property type="match status" value="1"/>
</dbReference>
<dbReference type="PANTHER" id="PTHR44757">
    <property type="entry name" value="DIGUANYLATE CYCLASE DGCP"/>
    <property type="match status" value="1"/>
</dbReference>
<dbReference type="InterPro" id="IPR001633">
    <property type="entry name" value="EAL_dom"/>
</dbReference>
<feature type="domain" description="PAC" evidence="2">
    <location>
        <begin position="76"/>
        <end position="133"/>
    </location>
</feature>
<feature type="domain" description="PAS" evidence="1">
    <location>
        <begin position="10"/>
        <end position="55"/>
    </location>
</feature>
<dbReference type="NCBIfam" id="TIGR00229">
    <property type="entry name" value="sensory_box"/>
    <property type="match status" value="1"/>
</dbReference>
<reference evidence="5 6" key="1">
    <citation type="submission" date="2024-05" db="EMBL/GenBank/DDBJ databases">
        <title>Roseateles sp. DJS-2-20 16S ribosomal RNA gene Genome sequencing and assembly.</title>
        <authorList>
            <person name="Woo H."/>
        </authorList>
    </citation>
    <scope>NUCLEOTIDE SEQUENCE [LARGE SCALE GENOMIC DNA]</scope>
    <source>
        <strain evidence="5 6">DJS-2-20</strain>
    </source>
</reference>
<dbReference type="Gene3D" id="3.20.20.450">
    <property type="entry name" value="EAL domain"/>
    <property type="match status" value="1"/>
</dbReference>
<dbReference type="Gene3D" id="3.30.450.20">
    <property type="entry name" value="PAS domain"/>
    <property type="match status" value="2"/>
</dbReference>
<evidence type="ECO:0000259" key="3">
    <source>
        <dbReference type="PROSITE" id="PS50883"/>
    </source>
</evidence>
<dbReference type="SMART" id="SM00267">
    <property type="entry name" value="GGDEF"/>
    <property type="match status" value="1"/>
</dbReference>
<dbReference type="InterPro" id="IPR029787">
    <property type="entry name" value="Nucleotide_cyclase"/>
</dbReference>
<accession>A0ABV0G6Y7</accession>
<dbReference type="InterPro" id="IPR000700">
    <property type="entry name" value="PAS-assoc_C"/>
</dbReference>
<dbReference type="Pfam" id="PF13188">
    <property type="entry name" value="PAS_8"/>
    <property type="match status" value="1"/>
</dbReference>
<evidence type="ECO:0000259" key="4">
    <source>
        <dbReference type="PROSITE" id="PS50887"/>
    </source>
</evidence>
<dbReference type="InterPro" id="IPR035965">
    <property type="entry name" value="PAS-like_dom_sf"/>
</dbReference>
<dbReference type="CDD" id="cd01948">
    <property type="entry name" value="EAL"/>
    <property type="match status" value="1"/>
</dbReference>
<dbReference type="Pfam" id="PF13426">
    <property type="entry name" value="PAS_9"/>
    <property type="match status" value="1"/>
</dbReference>
<dbReference type="PROSITE" id="PS50112">
    <property type="entry name" value="PAS"/>
    <property type="match status" value="1"/>
</dbReference>
<evidence type="ECO:0000313" key="5">
    <source>
        <dbReference type="EMBL" id="MEO3693496.1"/>
    </source>
</evidence>
<evidence type="ECO:0000259" key="2">
    <source>
        <dbReference type="PROSITE" id="PS50113"/>
    </source>
</evidence>
<dbReference type="InterPro" id="IPR000160">
    <property type="entry name" value="GGDEF_dom"/>
</dbReference>
<keyword evidence="6" id="KW-1185">Reference proteome</keyword>
<organism evidence="5 6">
    <name type="scientific">Roseateles paludis</name>
    <dbReference type="NCBI Taxonomy" id="3145238"/>
    <lineage>
        <taxon>Bacteria</taxon>
        <taxon>Pseudomonadati</taxon>
        <taxon>Pseudomonadota</taxon>
        <taxon>Betaproteobacteria</taxon>
        <taxon>Burkholderiales</taxon>
        <taxon>Sphaerotilaceae</taxon>
        <taxon>Roseateles</taxon>
    </lineage>
</organism>
<dbReference type="PROSITE" id="PS50887">
    <property type="entry name" value="GGDEF"/>
    <property type="match status" value="1"/>
</dbReference>
<dbReference type="InterPro" id="IPR043128">
    <property type="entry name" value="Rev_trsase/Diguanyl_cyclase"/>
</dbReference>
<comment type="caution">
    <text evidence="5">The sequence shown here is derived from an EMBL/GenBank/DDBJ whole genome shotgun (WGS) entry which is preliminary data.</text>
</comment>
<dbReference type="InterPro" id="IPR052155">
    <property type="entry name" value="Biofilm_reg_signaling"/>
</dbReference>